<dbReference type="Proteomes" id="UP000178666">
    <property type="component" value="Chromosome"/>
</dbReference>
<dbReference type="GO" id="GO:0043418">
    <property type="term" value="P:homocysteine catabolic process"/>
    <property type="evidence" value="ECO:0007669"/>
    <property type="project" value="TreeGrafter"/>
</dbReference>
<comment type="similarity">
    <text evidence="4">Belongs to the peptidase C1 family.</text>
</comment>
<dbReference type="Gene3D" id="3.90.70.10">
    <property type="entry name" value="Cysteine proteinases"/>
    <property type="match status" value="1"/>
</dbReference>
<keyword evidence="3 4" id="KW-0788">Thiol protease</keyword>
<dbReference type="GO" id="GO:0070005">
    <property type="term" value="F:cysteine-type aminopeptidase activity"/>
    <property type="evidence" value="ECO:0007669"/>
    <property type="project" value="InterPro"/>
</dbReference>
<name>A0A142KHT1_9ACTN</name>
<dbReference type="Pfam" id="PF03051">
    <property type="entry name" value="Peptidase_C1_2"/>
    <property type="match status" value="1"/>
</dbReference>
<organism evidence="6 8">
    <name type="scientific">Acidipropionibacterium acidipropionici</name>
    <dbReference type="NCBI Taxonomy" id="1748"/>
    <lineage>
        <taxon>Bacteria</taxon>
        <taxon>Bacillati</taxon>
        <taxon>Actinomycetota</taxon>
        <taxon>Actinomycetes</taxon>
        <taxon>Propionibacteriales</taxon>
        <taxon>Propionibacteriaceae</taxon>
        <taxon>Acidipropionibacterium</taxon>
    </lineage>
</organism>
<gene>
    <name evidence="7" type="ORF">A8L58_11055</name>
    <name evidence="6" type="ORF">AXH35_09615</name>
</gene>
<dbReference type="RefSeq" id="WP_051281569.1">
    <property type="nucleotide sequence ID" value="NZ_CP013126.1"/>
</dbReference>
<dbReference type="PANTHER" id="PTHR10363:SF2">
    <property type="entry name" value="BLEOMYCIN HYDROLASE"/>
    <property type="match status" value="1"/>
</dbReference>
<evidence type="ECO:0000256" key="1">
    <source>
        <dbReference type="ARBA" id="ARBA00022670"/>
    </source>
</evidence>
<dbReference type="EMBL" id="CP014352">
    <property type="protein sequence ID" value="AMS05669.1"/>
    <property type="molecule type" value="Genomic_DNA"/>
</dbReference>
<proteinExistence type="inferred from homology"/>
<protein>
    <recommendedName>
        <fullName evidence="4">Aminopeptidase</fullName>
    </recommendedName>
</protein>
<reference evidence="6 8" key="2">
    <citation type="submission" date="2016-02" db="EMBL/GenBank/DDBJ databases">
        <title>Complete Genome Sequence of Propionibacterium acidipropionici ATCC 55737.</title>
        <authorList>
            <person name="Luna Flores C.H."/>
            <person name="Nielsen L.K."/>
            <person name="Marcellin E."/>
        </authorList>
    </citation>
    <scope>NUCLEOTIDE SEQUENCE [LARGE SCALE GENOMIC DNA]</scope>
    <source>
        <strain evidence="6 8">ATCC 55737</strain>
    </source>
</reference>
<sequence length="450" mass="49535">MTTQTRSVTPQAVDDDLLATLPTTDDPTLRLALNAVTHSGVNDSALDREKVTGTPKVMSNRLDDWAATSQQKSGRCWLFSSLNLLRSAARKDLGVKNFELSGNYAVFWDKFERANYFLADVIATASEPLDSRLIQFMLAEVLGDGGQWDMAVSIYAKHGVVPKEAMPETEPSTHTAQMNKQLQTLLRKAALDLREQAAAGASQEVLDAARKGILSDVWRILVISLGNPPSSFEWEWIDDDKGFHRDGVLTPQQFYERHVGIDLSGYVCLVDDPRQEHPKGRALTVEHLGNVVGGRQIRYINAPMDTIKKLAAETIVAGEPVWFGADVSQQSGRDDGLLVGDLYDYSGLFGVDLSTTKEQRVNTGASAMNHAMLFTGVDVADGAPRRWRVENSWGEEPGDKGFFTMDDAWFTDYVFEVVVKIDSLPADLKAAVTEEPLALPAWDPMGTLAD</sequence>
<dbReference type="InterPro" id="IPR004134">
    <property type="entry name" value="Peptidase_C1B"/>
</dbReference>
<dbReference type="PROSITE" id="PS00139">
    <property type="entry name" value="THIOL_PROTEASE_CYS"/>
    <property type="match status" value="1"/>
</dbReference>
<dbReference type="AlphaFoldDB" id="A0A142KHT1"/>
<dbReference type="EMBL" id="CP015970">
    <property type="protein sequence ID" value="AOZ47137.1"/>
    <property type="molecule type" value="Genomic_DNA"/>
</dbReference>
<keyword evidence="2 4" id="KW-0378">Hydrolase</keyword>
<evidence type="ECO:0000256" key="5">
    <source>
        <dbReference type="PIRSR" id="PIRSR005700-1"/>
    </source>
</evidence>
<feature type="active site" evidence="5">
    <location>
        <position position="76"/>
    </location>
</feature>
<dbReference type="PIRSF" id="PIRSF005700">
    <property type="entry name" value="PepC"/>
    <property type="match status" value="1"/>
</dbReference>
<evidence type="ECO:0000256" key="2">
    <source>
        <dbReference type="ARBA" id="ARBA00022801"/>
    </source>
</evidence>
<dbReference type="InterPro" id="IPR000169">
    <property type="entry name" value="Pept_cys_AS"/>
</dbReference>
<dbReference type="PANTHER" id="PTHR10363">
    <property type="entry name" value="BLEOMYCIN HYDROLASE"/>
    <property type="match status" value="1"/>
</dbReference>
<evidence type="ECO:0000313" key="7">
    <source>
        <dbReference type="EMBL" id="AOZ47137.1"/>
    </source>
</evidence>
<feature type="active site" evidence="5">
    <location>
        <position position="391"/>
    </location>
</feature>
<dbReference type="CDD" id="cd00585">
    <property type="entry name" value="Peptidase_C1B"/>
    <property type="match status" value="1"/>
</dbReference>
<keyword evidence="9" id="KW-1185">Reference proteome</keyword>
<keyword evidence="4 6" id="KW-0031">Aminopeptidase</keyword>
<dbReference type="GO" id="GO:0009636">
    <property type="term" value="P:response to toxic substance"/>
    <property type="evidence" value="ECO:0007669"/>
    <property type="project" value="TreeGrafter"/>
</dbReference>
<dbReference type="OrthoDB" id="1111399at2"/>
<dbReference type="InterPro" id="IPR038765">
    <property type="entry name" value="Papain-like_cys_pep_sf"/>
</dbReference>
<reference evidence="7 9" key="1">
    <citation type="journal article" date="2016" name="Plant Dis.">
        <title>Improved production of propionic acid using genome shuffling.</title>
        <authorList>
            <person name="Luna-Flores C.H."/>
            <person name="Palfreyman R.W."/>
            <person name="Kromer J.O."/>
            <person name="Nielsen L.K."/>
            <person name="Marcellin E."/>
        </authorList>
    </citation>
    <scope>NUCLEOTIDE SEQUENCE [LARGE SCALE GENOMIC DNA]</scope>
    <source>
        <strain evidence="7 9">F3E8</strain>
    </source>
</reference>
<keyword evidence="1 4" id="KW-0645">Protease</keyword>
<evidence type="ECO:0000256" key="3">
    <source>
        <dbReference type="ARBA" id="ARBA00022807"/>
    </source>
</evidence>
<evidence type="ECO:0000313" key="9">
    <source>
        <dbReference type="Proteomes" id="UP000178666"/>
    </source>
</evidence>
<dbReference type="Proteomes" id="UP000075221">
    <property type="component" value="Chromosome"/>
</dbReference>
<dbReference type="GeneID" id="88084480"/>
<evidence type="ECO:0000313" key="6">
    <source>
        <dbReference type="EMBL" id="AMS05669.1"/>
    </source>
</evidence>
<evidence type="ECO:0000256" key="4">
    <source>
        <dbReference type="PIRNR" id="PIRNR005700"/>
    </source>
</evidence>
<accession>A0A142KHT1</accession>
<feature type="active site" evidence="5">
    <location>
        <position position="370"/>
    </location>
</feature>
<dbReference type="GO" id="GO:0005737">
    <property type="term" value="C:cytoplasm"/>
    <property type="evidence" value="ECO:0007669"/>
    <property type="project" value="TreeGrafter"/>
</dbReference>
<evidence type="ECO:0000313" key="8">
    <source>
        <dbReference type="Proteomes" id="UP000075221"/>
    </source>
</evidence>
<dbReference type="GO" id="GO:0006508">
    <property type="term" value="P:proteolysis"/>
    <property type="evidence" value="ECO:0007669"/>
    <property type="project" value="UniProtKB-KW"/>
</dbReference>
<dbReference type="KEGG" id="aaci:ASQ49_05485"/>
<dbReference type="SUPFAM" id="SSF54001">
    <property type="entry name" value="Cysteine proteinases"/>
    <property type="match status" value="1"/>
</dbReference>